<sequence length="389" mass="44435">MNPAIRFDPDTLLAEAQAKTGLSDFGEPSFREGLRVFCAALERDAKLSDFGRGLLHQKVIELLTNRLGIEDWYRRHPEIDDEVIAAPIVIVGLPRTGTTLLQRLLAQDPQFYSMPWWESRYPVPFPGESLAAPTQRIEQARAEVTVMVEAMPKLLSIHPMDADQADEEVMLMEHSFIAAMNTYACIPSYMDWLAQTDERPAYEYLKRMLKFLQWQKRQRGISAQRWVLKAPHHLLRIHLVLELFPGAKIVQTHRDPVDTIPSIASFLDTLWRIYSNDVDPTAAGREWSALMARAFKHVMQVRDTNAAPFFDVDFLDTVKKPLDVARAIYAWAGLELSPDAEAAMQRWLDVNTRNTRAAHEYDTSQFGLTAGQLKEQFAEYRARHIASTV</sequence>
<dbReference type="InterPro" id="IPR052736">
    <property type="entry name" value="Stf3_sulfotransferase"/>
</dbReference>
<evidence type="ECO:0000313" key="2">
    <source>
        <dbReference type="Proteomes" id="UP000248330"/>
    </source>
</evidence>
<dbReference type="RefSeq" id="WP_110266717.1">
    <property type="nucleotide sequence ID" value="NZ_CAWNXA010000013.1"/>
</dbReference>
<proteinExistence type="predicted"/>
<reference evidence="1 2" key="1">
    <citation type="submission" date="2018-04" db="EMBL/GenBank/DDBJ databases">
        <title>Genomic Encyclopedia of Type Strains, Phase IV (KMG-IV): sequencing the most valuable type-strain genomes for metagenomic binning, comparative biology and taxonomic classification.</title>
        <authorList>
            <person name="Goeker M."/>
        </authorList>
    </citation>
    <scope>NUCLEOTIDE SEQUENCE [LARGE SCALE GENOMIC DNA]</scope>
    <source>
        <strain evidence="1 2">DSM 104150</strain>
    </source>
</reference>
<gene>
    <name evidence="1" type="ORF">C8D93_11352</name>
</gene>
<dbReference type="PANTHER" id="PTHR36451:SF1">
    <property type="entry name" value="OMEGA-HYDROXY-BETA-DIHYDROMENAQUINONE-9 SULFOTRANSFERASE STF3"/>
    <property type="match status" value="1"/>
</dbReference>
<keyword evidence="1" id="KW-0808">Transferase</keyword>
<organism evidence="1 2">
    <name type="scientific">Sinimarinibacterium flocculans</name>
    <dbReference type="NCBI Taxonomy" id="985250"/>
    <lineage>
        <taxon>Bacteria</taxon>
        <taxon>Pseudomonadati</taxon>
        <taxon>Pseudomonadota</taxon>
        <taxon>Gammaproteobacteria</taxon>
        <taxon>Nevskiales</taxon>
        <taxon>Nevskiaceae</taxon>
        <taxon>Sinimarinibacterium</taxon>
    </lineage>
</organism>
<dbReference type="PANTHER" id="PTHR36451">
    <property type="entry name" value="PAPS-DEPENDENT SULFOTRANSFERASE STF3"/>
    <property type="match status" value="1"/>
</dbReference>
<evidence type="ECO:0000313" key="1">
    <source>
        <dbReference type="EMBL" id="PXV64258.1"/>
    </source>
</evidence>
<name>A0A318E6H4_9GAMM</name>
<dbReference type="AlphaFoldDB" id="A0A318E6H4"/>
<dbReference type="InterPro" id="IPR027417">
    <property type="entry name" value="P-loop_NTPase"/>
</dbReference>
<protein>
    <submittedName>
        <fullName evidence="1">Sulfotransferase family protein</fullName>
    </submittedName>
</protein>
<dbReference type="Proteomes" id="UP000248330">
    <property type="component" value="Unassembled WGS sequence"/>
</dbReference>
<accession>A0A318E6H4</accession>
<dbReference type="OrthoDB" id="9777890at2"/>
<dbReference type="SUPFAM" id="SSF52540">
    <property type="entry name" value="P-loop containing nucleoside triphosphate hydrolases"/>
    <property type="match status" value="1"/>
</dbReference>
<keyword evidence="2" id="KW-1185">Reference proteome</keyword>
<dbReference type="EMBL" id="QICN01000013">
    <property type="protein sequence ID" value="PXV64258.1"/>
    <property type="molecule type" value="Genomic_DNA"/>
</dbReference>
<dbReference type="GO" id="GO:0016740">
    <property type="term" value="F:transferase activity"/>
    <property type="evidence" value="ECO:0007669"/>
    <property type="project" value="UniProtKB-KW"/>
</dbReference>
<comment type="caution">
    <text evidence="1">The sequence shown here is derived from an EMBL/GenBank/DDBJ whole genome shotgun (WGS) entry which is preliminary data.</text>
</comment>
<dbReference type="Gene3D" id="3.40.50.300">
    <property type="entry name" value="P-loop containing nucleotide triphosphate hydrolases"/>
    <property type="match status" value="1"/>
</dbReference>
<dbReference type="Pfam" id="PF13469">
    <property type="entry name" value="Sulfotransfer_3"/>
    <property type="match status" value="1"/>
</dbReference>